<organism evidence="1 2">
    <name type="scientific">Tetrapyrgos nigripes</name>
    <dbReference type="NCBI Taxonomy" id="182062"/>
    <lineage>
        <taxon>Eukaryota</taxon>
        <taxon>Fungi</taxon>
        <taxon>Dikarya</taxon>
        <taxon>Basidiomycota</taxon>
        <taxon>Agaricomycotina</taxon>
        <taxon>Agaricomycetes</taxon>
        <taxon>Agaricomycetidae</taxon>
        <taxon>Agaricales</taxon>
        <taxon>Marasmiineae</taxon>
        <taxon>Marasmiaceae</taxon>
        <taxon>Tetrapyrgos</taxon>
    </lineage>
</organism>
<comment type="caution">
    <text evidence="1">The sequence shown here is derived from an EMBL/GenBank/DDBJ whole genome shotgun (WGS) entry which is preliminary data.</text>
</comment>
<dbReference type="SUPFAM" id="SSF54695">
    <property type="entry name" value="POZ domain"/>
    <property type="match status" value="1"/>
</dbReference>
<protein>
    <recommendedName>
        <fullName evidence="3">BTB domain-containing protein</fullName>
    </recommendedName>
</protein>
<reference evidence="1 2" key="1">
    <citation type="journal article" date="2020" name="ISME J.">
        <title>Uncovering the hidden diversity of litter-decomposition mechanisms in mushroom-forming fungi.</title>
        <authorList>
            <person name="Floudas D."/>
            <person name="Bentzer J."/>
            <person name="Ahren D."/>
            <person name="Johansson T."/>
            <person name="Persson P."/>
            <person name="Tunlid A."/>
        </authorList>
    </citation>
    <scope>NUCLEOTIDE SEQUENCE [LARGE SCALE GENOMIC DNA]</scope>
    <source>
        <strain evidence="1 2">CBS 291.85</strain>
    </source>
</reference>
<proteinExistence type="predicted"/>
<evidence type="ECO:0008006" key="3">
    <source>
        <dbReference type="Google" id="ProtNLM"/>
    </source>
</evidence>
<accession>A0A8H5GWN6</accession>
<dbReference type="AlphaFoldDB" id="A0A8H5GWN6"/>
<evidence type="ECO:0000313" key="2">
    <source>
        <dbReference type="Proteomes" id="UP000559256"/>
    </source>
</evidence>
<dbReference type="Gene3D" id="3.30.710.10">
    <property type="entry name" value="Potassium Channel Kv1.1, Chain A"/>
    <property type="match status" value="1"/>
</dbReference>
<gene>
    <name evidence="1" type="ORF">D9758_005046</name>
</gene>
<name>A0A8H5GWN6_9AGAR</name>
<dbReference type="EMBL" id="JAACJM010000006">
    <property type="protein sequence ID" value="KAF5372195.1"/>
    <property type="molecule type" value="Genomic_DNA"/>
</dbReference>
<sequence length="280" mass="31448">MSDTKDNTSARFNSDSGGDVIVSSSDGVLFHLHKRNLEFCSGGFPPANTPTAEGEIVPLSESAATLELLFPFVYPQRHPGLNDMSFSKLLKVAEAAEKYEVYFAMSLCSLKIKEYVSSNAPEIFGFAAKHHYPFLIALVAPLLIGRPLTDVVNVIPQYMYIPWTLYKERWQKCLDSVCSMMSSINGNHTRKSKTTFSSNHSHHSQWYSKVTEFQDIFRNDISKLKQSDAVFEDLDKAYCGIGSCTGSMRSWRDFIVKEVNAVPDFVSFLKQYAPAHIKGK</sequence>
<evidence type="ECO:0000313" key="1">
    <source>
        <dbReference type="EMBL" id="KAF5372195.1"/>
    </source>
</evidence>
<keyword evidence="2" id="KW-1185">Reference proteome</keyword>
<dbReference type="InterPro" id="IPR011333">
    <property type="entry name" value="SKP1/BTB/POZ_sf"/>
</dbReference>
<dbReference type="Proteomes" id="UP000559256">
    <property type="component" value="Unassembled WGS sequence"/>
</dbReference>
<dbReference type="OrthoDB" id="3184970at2759"/>